<dbReference type="PROSITE" id="PS00061">
    <property type="entry name" value="ADH_SHORT"/>
    <property type="match status" value="1"/>
</dbReference>
<dbReference type="OrthoDB" id="9775296at2"/>
<dbReference type="Gene3D" id="3.40.50.720">
    <property type="entry name" value="NAD(P)-binding Rossmann-like Domain"/>
    <property type="match status" value="1"/>
</dbReference>
<feature type="domain" description="Ketoreductase" evidence="4">
    <location>
        <begin position="10"/>
        <end position="194"/>
    </location>
</feature>
<evidence type="ECO:0000256" key="3">
    <source>
        <dbReference type="RuleBase" id="RU000363"/>
    </source>
</evidence>
<dbReference type="RefSeq" id="WP_036338180.1">
    <property type="nucleotide sequence ID" value="NZ_JPMX01000084.1"/>
</dbReference>
<evidence type="ECO:0000256" key="2">
    <source>
        <dbReference type="ARBA" id="ARBA00023002"/>
    </source>
</evidence>
<evidence type="ECO:0000313" key="5">
    <source>
        <dbReference type="EMBL" id="KGH45251.1"/>
    </source>
</evidence>
<keyword evidence="6" id="KW-1185">Reference proteome</keyword>
<dbReference type="PRINTS" id="PR00081">
    <property type="entry name" value="GDHRDH"/>
</dbReference>
<evidence type="ECO:0000313" key="6">
    <source>
        <dbReference type="Proteomes" id="UP000029713"/>
    </source>
</evidence>
<dbReference type="SUPFAM" id="SSF51735">
    <property type="entry name" value="NAD(P)-binding Rossmann-fold domains"/>
    <property type="match status" value="1"/>
</dbReference>
<protein>
    <submittedName>
        <fullName evidence="5">Short-chain dehydrogenase</fullName>
    </submittedName>
</protein>
<sequence>MNGSERLGGTTALVTGGSSGLGRATALALAAAGADVAVLARGSAELEQTAEEVRAHGVRGSAVVVDLADAEGVQRAVEQVRADLGPVRLLVNAAGTDVPGPVTELDVAGWDHVLDVNLRASFLLARAVWPDLSAQGGGTIVNVSSVAGRRGWANASAYCAAKFGLTGLTQALSAEGRPHRIRACVLYPGAMDTSWGVWSPEDRQNGAEPNVPADALAPDQVARLIAWIASAPPDVVLNEVTVTPLLEQGWP</sequence>
<dbReference type="GO" id="GO:0016020">
    <property type="term" value="C:membrane"/>
    <property type="evidence" value="ECO:0007669"/>
    <property type="project" value="TreeGrafter"/>
</dbReference>
<dbReference type="InterPro" id="IPR036291">
    <property type="entry name" value="NAD(P)-bd_dom_sf"/>
</dbReference>
<gene>
    <name evidence="5" type="ORF">IN07_18450</name>
</gene>
<keyword evidence="2" id="KW-0560">Oxidoreductase</keyword>
<reference evidence="5 6" key="1">
    <citation type="submission" date="2014-07" db="EMBL/GenBank/DDBJ databases">
        <title>Biosystematic studies on Modestobacter strains isolated from extreme hyper-arid desert soil and from historic building.</title>
        <authorList>
            <person name="Bukarasam K."/>
            <person name="Bull A."/>
            <person name="Girard G."/>
            <person name="van Wezel G."/>
            <person name="Goodfellow M."/>
        </authorList>
    </citation>
    <scope>NUCLEOTIDE SEQUENCE [LARGE SCALE GENOMIC DNA]</scope>
    <source>
        <strain evidence="5 6">KNN45-2b</strain>
    </source>
</reference>
<dbReference type="InterPro" id="IPR002347">
    <property type="entry name" value="SDR_fam"/>
</dbReference>
<name>A0A098Y6C9_9ACTN</name>
<accession>A0A098Y6C9</accession>
<evidence type="ECO:0000256" key="1">
    <source>
        <dbReference type="ARBA" id="ARBA00006484"/>
    </source>
</evidence>
<dbReference type="PANTHER" id="PTHR44196:SF1">
    <property type="entry name" value="DEHYDROGENASE_REDUCTASE SDR FAMILY MEMBER 7B"/>
    <property type="match status" value="1"/>
</dbReference>
<dbReference type="AlphaFoldDB" id="A0A098Y6C9"/>
<dbReference type="InterPro" id="IPR020904">
    <property type="entry name" value="Sc_DH/Rdtase_CS"/>
</dbReference>
<dbReference type="EMBL" id="JPMX01000084">
    <property type="protein sequence ID" value="KGH45251.1"/>
    <property type="molecule type" value="Genomic_DNA"/>
</dbReference>
<organism evidence="5 6">
    <name type="scientific">Modestobacter caceresii</name>
    <dbReference type="NCBI Taxonomy" id="1522368"/>
    <lineage>
        <taxon>Bacteria</taxon>
        <taxon>Bacillati</taxon>
        <taxon>Actinomycetota</taxon>
        <taxon>Actinomycetes</taxon>
        <taxon>Geodermatophilales</taxon>
        <taxon>Geodermatophilaceae</taxon>
        <taxon>Modestobacter</taxon>
    </lineage>
</organism>
<dbReference type="FunFam" id="3.40.50.720:FF:000084">
    <property type="entry name" value="Short-chain dehydrogenase reductase"/>
    <property type="match status" value="1"/>
</dbReference>
<dbReference type="GO" id="GO:0016491">
    <property type="term" value="F:oxidoreductase activity"/>
    <property type="evidence" value="ECO:0007669"/>
    <property type="project" value="UniProtKB-KW"/>
</dbReference>
<comment type="similarity">
    <text evidence="1 3">Belongs to the short-chain dehydrogenases/reductases (SDR) family.</text>
</comment>
<dbReference type="PRINTS" id="PR00080">
    <property type="entry name" value="SDRFAMILY"/>
</dbReference>
<evidence type="ECO:0000259" key="4">
    <source>
        <dbReference type="SMART" id="SM00822"/>
    </source>
</evidence>
<proteinExistence type="inferred from homology"/>
<dbReference type="Pfam" id="PF00106">
    <property type="entry name" value="adh_short"/>
    <property type="match status" value="1"/>
</dbReference>
<dbReference type="InterPro" id="IPR057326">
    <property type="entry name" value="KR_dom"/>
</dbReference>
<comment type="caution">
    <text evidence="5">The sequence shown here is derived from an EMBL/GenBank/DDBJ whole genome shotgun (WGS) entry which is preliminary data.</text>
</comment>
<dbReference type="Proteomes" id="UP000029713">
    <property type="component" value="Unassembled WGS sequence"/>
</dbReference>
<dbReference type="CDD" id="cd05233">
    <property type="entry name" value="SDR_c"/>
    <property type="match status" value="1"/>
</dbReference>
<dbReference type="SMART" id="SM00822">
    <property type="entry name" value="PKS_KR"/>
    <property type="match status" value="1"/>
</dbReference>
<dbReference type="PANTHER" id="PTHR44196">
    <property type="entry name" value="DEHYDROGENASE/REDUCTASE SDR FAMILY MEMBER 7B"/>
    <property type="match status" value="1"/>
</dbReference>
<dbReference type="STRING" id="1522368.IN07_18450"/>